<reference evidence="2 4" key="1">
    <citation type="journal article" date="2023" name="Microb. Genom.">
        <title>Mesoterricola silvestris gen. nov., sp. nov., Mesoterricola sediminis sp. nov., Geothrix oryzae sp. nov., Geothrix edaphica sp. nov., Geothrix rubra sp. nov., and Geothrix limicola sp. nov., six novel members of Acidobacteriota isolated from soils.</title>
        <authorList>
            <person name="Weisberg A.J."/>
            <person name="Pearce E."/>
            <person name="Kramer C.G."/>
            <person name="Chang J.H."/>
            <person name="Clarke C.R."/>
        </authorList>
    </citation>
    <scope>NUCLEOTIDE SEQUENCE</scope>
    <source>
        <strain evidence="3 4">NB05-1H</strain>
        <strain evidence="2">NRRL_B-16521</strain>
    </source>
</reference>
<gene>
    <name evidence="2" type="ORF">PV399_31810</name>
    <name evidence="3" type="ORF">PV666_04240</name>
</gene>
<dbReference type="AlphaFoldDB" id="A0AAP6BGH6"/>
<proteinExistence type="predicted"/>
<accession>A0AAP6BGH6</accession>
<dbReference type="RefSeq" id="WP_199849203.1">
    <property type="nucleotide sequence ID" value="NZ_BCMK01000042.1"/>
</dbReference>
<dbReference type="Proteomes" id="UP001282288">
    <property type="component" value="Unassembled WGS sequence"/>
</dbReference>
<dbReference type="EMBL" id="JARAWC010000029">
    <property type="protein sequence ID" value="MDX2964268.1"/>
    <property type="molecule type" value="Genomic_DNA"/>
</dbReference>
<feature type="region of interest" description="Disordered" evidence="1">
    <location>
        <begin position="17"/>
        <end position="53"/>
    </location>
</feature>
<evidence type="ECO:0000313" key="3">
    <source>
        <dbReference type="EMBL" id="MDX3017089.1"/>
    </source>
</evidence>
<name>A0AAP6BGH6_9ACTN</name>
<keyword evidence="4" id="KW-1185">Reference proteome</keyword>
<evidence type="ECO:0000256" key="1">
    <source>
        <dbReference type="SAM" id="MobiDB-lite"/>
    </source>
</evidence>
<evidence type="ECO:0000313" key="4">
    <source>
        <dbReference type="Proteomes" id="UP001272987"/>
    </source>
</evidence>
<dbReference type="Proteomes" id="UP001272987">
    <property type="component" value="Unassembled WGS sequence"/>
</dbReference>
<evidence type="ECO:0000313" key="2">
    <source>
        <dbReference type="EMBL" id="MDX2964268.1"/>
    </source>
</evidence>
<protein>
    <submittedName>
        <fullName evidence="2">Uncharacterized protein</fullName>
    </submittedName>
</protein>
<sequence>MSVPVVSMRELLAAGAAAEAVSLPPRAPTPVPMASAEEPESGAGEPLDVRDAA</sequence>
<organism evidence="2 5">
    <name type="scientific">Streptomyces acidiscabies</name>
    <dbReference type="NCBI Taxonomy" id="42234"/>
    <lineage>
        <taxon>Bacteria</taxon>
        <taxon>Bacillati</taxon>
        <taxon>Actinomycetota</taxon>
        <taxon>Actinomycetes</taxon>
        <taxon>Kitasatosporales</taxon>
        <taxon>Streptomycetaceae</taxon>
        <taxon>Streptomyces</taxon>
    </lineage>
</organism>
<evidence type="ECO:0000313" key="5">
    <source>
        <dbReference type="Proteomes" id="UP001282288"/>
    </source>
</evidence>
<dbReference type="EMBL" id="JARAWP010000002">
    <property type="protein sequence ID" value="MDX3017089.1"/>
    <property type="molecule type" value="Genomic_DNA"/>
</dbReference>
<comment type="caution">
    <text evidence="2">The sequence shown here is derived from an EMBL/GenBank/DDBJ whole genome shotgun (WGS) entry which is preliminary data.</text>
</comment>